<dbReference type="InParanoid" id="A0A0G4E8B7"/>
<feature type="compositionally biased region" description="Pro residues" evidence="11">
    <location>
        <begin position="843"/>
        <end position="853"/>
    </location>
</feature>
<dbReference type="InterPro" id="IPR000719">
    <property type="entry name" value="Prot_kinase_dom"/>
</dbReference>
<dbReference type="SUPFAM" id="SSF56112">
    <property type="entry name" value="Protein kinase-like (PK-like)"/>
    <property type="match status" value="1"/>
</dbReference>
<feature type="region of interest" description="Disordered" evidence="11">
    <location>
        <begin position="813"/>
        <end position="853"/>
    </location>
</feature>
<evidence type="ECO:0000256" key="8">
    <source>
        <dbReference type="PIRSR" id="PIRSR630616-2"/>
    </source>
</evidence>
<dbReference type="AlphaFoldDB" id="A0A0G4E8B7"/>
<evidence type="ECO:0000256" key="3">
    <source>
        <dbReference type="ARBA" id="ARBA00022679"/>
    </source>
</evidence>
<dbReference type="FunFam" id="1.10.510.10:FF:000571">
    <property type="entry name" value="Maternal embryonic leucine zipper kinase"/>
    <property type="match status" value="1"/>
</dbReference>
<evidence type="ECO:0000256" key="7">
    <source>
        <dbReference type="PIRSR" id="PIRSR630616-1"/>
    </source>
</evidence>
<evidence type="ECO:0000259" key="12">
    <source>
        <dbReference type="PROSITE" id="PS50011"/>
    </source>
</evidence>
<evidence type="ECO:0000313" key="14">
    <source>
        <dbReference type="Proteomes" id="UP000041254"/>
    </source>
</evidence>
<dbReference type="OMA" id="KEENARW"/>
<dbReference type="InterPro" id="IPR017441">
    <property type="entry name" value="Protein_kinase_ATP_BS"/>
</dbReference>
<dbReference type="Proteomes" id="UP000041254">
    <property type="component" value="Unassembled WGS sequence"/>
</dbReference>
<reference evidence="13 14" key="1">
    <citation type="submission" date="2014-11" db="EMBL/GenBank/DDBJ databases">
        <authorList>
            <person name="Zhu J."/>
            <person name="Qi W."/>
            <person name="Song R."/>
        </authorList>
    </citation>
    <scope>NUCLEOTIDE SEQUENCE [LARGE SCALE GENOMIC DNA]</scope>
</reference>
<dbReference type="GO" id="GO:0005524">
    <property type="term" value="F:ATP binding"/>
    <property type="evidence" value="ECO:0007669"/>
    <property type="project" value="UniProtKB-UniRule"/>
</dbReference>
<proteinExistence type="predicted"/>
<evidence type="ECO:0000256" key="10">
    <source>
        <dbReference type="PROSITE-ProRule" id="PRU10141"/>
    </source>
</evidence>
<evidence type="ECO:0000256" key="9">
    <source>
        <dbReference type="PIRSR" id="PIRSR630616-3"/>
    </source>
</evidence>
<evidence type="ECO:0000313" key="13">
    <source>
        <dbReference type="EMBL" id="CEL91919.1"/>
    </source>
</evidence>
<keyword evidence="5" id="KW-0418">Kinase</keyword>
<name>A0A0G4E8B7_VITBC</name>
<protein>
    <recommendedName>
        <fullName evidence="12">Protein kinase domain-containing protein</fullName>
    </recommendedName>
</protein>
<keyword evidence="14" id="KW-1185">Reference proteome</keyword>
<sequence length="916" mass="103516">MQQPTNRRVTRVESPAPQMGQQGGNRPGAAELQRRHVCGTRPRATTPQAPNRAPTFTRMHDKAPCRRPVRGMSPLPLHEQRRPLFLQAKPPQLPGRHTLKPMQYRNPSPVPNYANRTPIRRRQHEIDDADRAMMGTGRGRMEGVGTLEVDVGVMTSPRFGSPPERKKAPGIAAPPPLAIPPMGYIPTVTDKAKTKKKQQPKTHSKAPSPSPIGPTTPKRSPYAEVPQRRKTKARSEQLPDEPKQLGFTRDGRKGTFRGYEAHNMTPMTPAKVLATEVPVRTMHKPYVVTERVPFNPVMRMVREEETTGVPPEVELEMADDEESHYLDRPEEEESLLANQEEIVDPQVPEDTSTGTAIHHLDENATQHQHQHQQEQEPAPLPQLRFRNWLEPARTQAHQDHRPLTPVVERETLAEAQPAVRAGAGAGAGRRERPVVEMDVPTNPWQAKERVNRAEKEKEKEKDKRAIALPPRKTEHVLGIYGKAAEIRDARRDAQQVRAKVALGARLTARPNTGERAADDSERERERPSREEELEICEKVGSGAYAKVHRARNRVTRESVALKMYPRSHYQGRKRQSYEREENVLRMVRDLVKHPHIVGYIGPYETRTHLCFVFEFLEGGNLKHWVDRKGGRLTEADARAVFSQLVDALEALHRNNIVHRDIKLDNILRDKKSSYGNSHQVPFFKLIDFGFSFHVREDHSGQLKLFCGTPSYMAPEIVTNQRTKQAFCGFKADVWAMGVVLYHLVCGQLPFRAENDSALYQKILHSSSHLKVPDRLQLTPTCEDIIRRMLHHDPRHRLSMHEAKHHEWLRGEASVSTAIPSSQSSSMRSNLNTINSHPQSRPNSLPPPPNMPNIFMPPCPPPPYTYLHPPPYYSPNSVPHTFAQAAGVAYFGGMLTGDGGMAVAPPPPTFEHHQGQH</sequence>
<feature type="compositionally biased region" description="Basic residues" evidence="11">
    <location>
        <begin position="193"/>
        <end position="204"/>
    </location>
</feature>
<evidence type="ECO:0000256" key="5">
    <source>
        <dbReference type="ARBA" id="ARBA00022777"/>
    </source>
</evidence>
<feature type="binding site" evidence="8">
    <location>
        <position position="687"/>
    </location>
    <ligand>
        <name>ATP</name>
        <dbReference type="ChEBI" id="CHEBI:30616"/>
    </ligand>
</feature>
<keyword evidence="4 8" id="KW-0547">Nucleotide-binding</keyword>
<evidence type="ECO:0000256" key="4">
    <source>
        <dbReference type="ARBA" id="ARBA00022741"/>
    </source>
</evidence>
<evidence type="ECO:0000256" key="11">
    <source>
        <dbReference type="SAM" id="MobiDB-lite"/>
    </source>
</evidence>
<feature type="cross-link" description="Glycyl lysine isopeptide (Lys-Gly) (interchain with G-Cter in SUMO2)" evidence="9">
    <location>
        <position position="662"/>
    </location>
</feature>
<feature type="compositionally biased region" description="Low complexity" evidence="11">
    <location>
        <begin position="180"/>
        <end position="189"/>
    </location>
</feature>
<feature type="active site" description="Proton acceptor" evidence="7">
    <location>
        <position position="660"/>
    </location>
</feature>
<feature type="domain" description="Protein kinase" evidence="12">
    <location>
        <begin position="533"/>
        <end position="808"/>
    </location>
</feature>
<dbReference type="PANTHER" id="PTHR24350">
    <property type="entry name" value="SERINE/THREONINE-PROTEIN KINASE IAL-RELATED"/>
    <property type="match status" value="1"/>
</dbReference>
<feature type="region of interest" description="Disordered" evidence="11">
    <location>
        <begin position="1"/>
        <end position="75"/>
    </location>
</feature>
<evidence type="ECO:0000256" key="2">
    <source>
        <dbReference type="ARBA" id="ARBA00022527"/>
    </source>
</evidence>
<dbReference type="PROSITE" id="PS00107">
    <property type="entry name" value="PROTEIN_KINASE_ATP"/>
    <property type="match status" value="1"/>
</dbReference>
<feature type="binding site" evidence="8 10">
    <location>
        <position position="562"/>
    </location>
    <ligand>
        <name>ATP</name>
        <dbReference type="ChEBI" id="CHEBI:30616"/>
    </ligand>
</feature>
<accession>A0A0G4E8B7</accession>
<feature type="region of interest" description="Disordered" evidence="11">
    <location>
        <begin position="155"/>
        <end position="262"/>
    </location>
</feature>
<feature type="region of interest" description="Disordered" evidence="11">
    <location>
        <begin position="505"/>
        <end position="532"/>
    </location>
</feature>
<dbReference type="EMBL" id="CDMY01000033">
    <property type="protein sequence ID" value="CEL91919.1"/>
    <property type="molecule type" value="Genomic_DNA"/>
</dbReference>
<feature type="region of interest" description="Disordered" evidence="11">
    <location>
        <begin position="89"/>
        <end position="115"/>
    </location>
</feature>
<keyword evidence="3" id="KW-0808">Transferase</keyword>
<dbReference type="Gene3D" id="1.10.510.10">
    <property type="entry name" value="Transferase(Phosphotransferase) domain 1"/>
    <property type="match status" value="1"/>
</dbReference>
<dbReference type="SMART" id="SM00220">
    <property type="entry name" value="S_TKc"/>
    <property type="match status" value="1"/>
</dbReference>
<feature type="compositionally biased region" description="Basic and acidic residues" evidence="11">
    <location>
        <begin position="515"/>
        <end position="530"/>
    </location>
</feature>
<dbReference type="InterPro" id="IPR030616">
    <property type="entry name" value="Aur-like"/>
</dbReference>
<evidence type="ECO:0000256" key="6">
    <source>
        <dbReference type="ARBA" id="ARBA00022840"/>
    </source>
</evidence>
<dbReference type="InterPro" id="IPR011009">
    <property type="entry name" value="Kinase-like_dom_sf"/>
</dbReference>
<dbReference type="OrthoDB" id="541276at2759"/>
<dbReference type="PROSITE" id="PS50011">
    <property type="entry name" value="PROTEIN_KINASE_DOM"/>
    <property type="match status" value="1"/>
</dbReference>
<organism evidence="13 14">
    <name type="scientific">Vitrella brassicaformis (strain CCMP3155)</name>
    <dbReference type="NCBI Taxonomy" id="1169540"/>
    <lineage>
        <taxon>Eukaryota</taxon>
        <taxon>Sar</taxon>
        <taxon>Alveolata</taxon>
        <taxon>Colpodellida</taxon>
        <taxon>Vitrellaceae</taxon>
        <taxon>Vitrella</taxon>
    </lineage>
</organism>
<dbReference type="GO" id="GO:0004674">
    <property type="term" value="F:protein serine/threonine kinase activity"/>
    <property type="evidence" value="ECO:0007669"/>
    <property type="project" value="UniProtKB-KW"/>
</dbReference>
<gene>
    <name evidence="13" type="ORF">Vbra_6673</name>
</gene>
<dbReference type="STRING" id="1169540.A0A0G4E8B7"/>
<evidence type="ECO:0000256" key="1">
    <source>
        <dbReference type="ARBA" id="ARBA00011245"/>
    </source>
</evidence>
<comment type="subunit">
    <text evidence="1">Monomer.</text>
</comment>
<feature type="compositionally biased region" description="Basic and acidic residues" evidence="11">
    <location>
        <begin position="233"/>
        <end position="253"/>
    </location>
</feature>
<dbReference type="Pfam" id="PF00069">
    <property type="entry name" value="Pkinase"/>
    <property type="match status" value="1"/>
</dbReference>
<keyword evidence="6 8" id="KW-0067">ATP-binding</keyword>
<keyword evidence="2" id="KW-0723">Serine/threonine-protein kinase</keyword>
<dbReference type="VEuPathDB" id="CryptoDB:Vbra_6673"/>